<dbReference type="Proteomes" id="UP000002624">
    <property type="component" value="Unassembled WGS sequence"/>
</dbReference>
<organism evidence="2 3">
    <name type="scientific">Ajellomyces capsulatus (strain H143)</name>
    <name type="common">Darling's disease fungus</name>
    <name type="synonym">Histoplasma capsulatum</name>
    <dbReference type="NCBI Taxonomy" id="544712"/>
    <lineage>
        <taxon>Eukaryota</taxon>
        <taxon>Fungi</taxon>
        <taxon>Dikarya</taxon>
        <taxon>Ascomycota</taxon>
        <taxon>Pezizomycotina</taxon>
        <taxon>Eurotiomycetes</taxon>
        <taxon>Eurotiomycetidae</taxon>
        <taxon>Onygenales</taxon>
        <taxon>Ajellomycetaceae</taxon>
        <taxon>Histoplasma</taxon>
    </lineage>
</organism>
<evidence type="ECO:0000256" key="1">
    <source>
        <dbReference type="SAM" id="MobiDB-lite"/>
    </source>
</evidence>
<dbReference type="VEuPathDB" id="FungiDB:HCDG_01810"/>
<accession>C6H5V9</accession>
<name>C6H5V9_AJECH</name>
<reference evidence="3" key="1">
    <citation type="submission" date="2009-05" db="EMBL/GenBank/DDBJ databases">
        <title>The genome sequence of Ajellomyces capsulatus strain H143.</title>
        <authorList>
            <person name="Champion M."/>
            <person name="Cuomo C.A."/>
            <person name="Ma L.-J."/>
            <person name="Henn M.R."/>
            <person name="Sil A."/>
            <person name="Goldman B."/>
            <person name="Young S.K."/>
            <person name="Kodira C.D."/>
            <person name="Zeng Q."/>
            <person name="Koehrsen M."/>
            <person name="Alvarado L."/>
            <person name="Berlin A.M."/>
            <person name="Borenstein D."/>
            <person name="Chen Z."/>
            <person name="Engels R."/>
            <person name="Freedman E."/>
            <person name="Gellesch M."/>
            <person name="Goldberg J."/>
            <person name="Griggs A."/>
            <person name="Gujja S."/>
            <person name="Heiman D.I."/>
            <person name="Hepburn T.A."/>
            <person name="Howarth C."/>
            <person name="Jen D."/>
            <person name="Larson L."/>
            <person name="Lewis B."/>
            <person name="Mehta T."/>
            <person name="Park D."/>
            <person name="Pearson M."/>
            <person name="Roberts A."/>
            <person name="Saif S."/>
            <person name="Shea T.D."/>
            <person name="Shenoy N."/>
            <person name="Sisk P."/>
            <person name="Stolte C."/>
            <person name="Sykes S."/>
            <person name="Walk T."/>
            <person name="White J."/>
            <person name="Yandava C."/>
            <person name="Klein B."/>
            <person name="McEwen J.G."/>
            <person name="Puccia R."/>
            <person name="Goldman G.H."/>
            <person name="Felipe M.S."/>
            <person name="Nino-Vega G."/>
            <person name="San-Blas G."/>
            <person name="Taylor J.W."/>
            <person name="Mendoza L."/>
            <person name="Galagan J.E."/>
            <person name="Nusbaum C."/>
            <person name="Birren B.W."/>
        </authorList>
    </citation>
    <scope>NUCLEOTIDE SEQUENCE [LARGE SCALE GENOMIC DNA]</scope>
    <source>
        <strain evidence="3">H143</strain>
    </source>
</reference>
<evidence type="ECO:0000313" key="2">
    <source>
        <dbReference type="EMBL" id="EER43780.1"/>
    </source>
</evidence>
<dbReference type="OMA" id="KNSPFER"/>
<dbReference type="OrthoDB" id="4206358at2759"/>
<proteinExistence type="predicted"/>
<evidence type="ECO:0000313" key="3">
    <source>
        <dbReference type="Proteomes" id="UP000002624"/>
    </source>
</evidence>
<dbReference type="AlphaFoldDB" id="C6H5V9"/>
<sequence>MGSMVRTKTRRKRGEIHGNVGSEGAKINSYRRRHVVLGRRSSSPLRETPPRDACNCNQVTVIMDTKVLIKSREILDLYRDSSGVLQALIDDGWIVLKDATDTDSMERVVNNQCVNYLLSKVSPHFRRHPPFLMLASQLGNSQFQRSPQWEELAAKKEDILAVTAYHLSGKKGMAQWRWKYHIGDSEGDETEPILVTGGDVYEKPTLKQ</sequence>
<dbReference type="HOGENOM" id="CLU_084504_0_0_1"/>
<feature type="region of interest" description="Disordered" evidence="1">
    <location>
        <begin position="1"/>
        <end position="23"/>
    </location>
</feature>
<protein>
    <submittedName>
        <fullName evidence="2">Uncharacterized protein</fullName>
    </submittedName>
</protein>
<dbReference type="EMBL" id="GG692420">
    <property type="protein sequence ID" value="EER43780.1"/>
    <property type="molecule type" value="Genomic_DNA"/>
</dbReference>
<gene>
    <name evidence="2" type="ORF">HCDG_01810</name>
</gene>